<dbReference type="Gene3D" id="3.40.50.20">
    <property type="match status" value="1"/>
</dbReference>
<feature type="domain" description="ATP-grasp" evidence="15">
    <location>
        <begin position="115"/>
        <end position="312"/>
    </location>
</feature>
<dbReference type="Pfam" id="PF01820">
    <property type="entry name" value="Dala_Dala_lig_N"/>
    <property type="match status" value="1"/>
</dbReference>
<keyword evidence="13" id="KW-0963">Cytoplasm</keyword>
<dbReference type="InterPro" id="IPR011761">
    <property type="entry name" value="ATP-grasp"/>
</dbReference>
<evidence type="ECO:0000256" key="8">
    <source>
        <dbReference type="ARBA" id="ARBA00022842"/>
    </source>
</evidence>
<proteinExistence type="inferred from homology"/>
<dbReference type="InterPro" id="IPR011127">
    <property type="entry name" value="Dala_Dala_lig_N"/>
</dbReference>
<evidence type="ECO:0000256" key="6">
    <source>
        <dbReference type="ARBA" id="ARBA00022741"/>
    </source>
</evidence>
<evidence type="ECO:0000256" key="2">
    <source>
        <dbReference type="ARBA" id="ARBA00001946"/>
    </source>
</evidence>
<evidence type="ECO:0000313" key="16">
    <source>
        <dbReference type="EMBL" id="GAA4171854.1"/>
    </source>
</evidence>
<evidence type="ECO:0000256" key="7">
    <source>
        <dbReference type="ARBA" id="ARBA00022840"/>
    </source>
</evidence>
<dbReference type="EMBL" id="BAABBW010000002">
    <property type="protein sequence ID" value="GAA4171854.1"/>
    <property type="molecule type" value="Genomic_DNA"/>
</dbReference>
<dbReference type="InterPro" id="IPR013815">
    <property type="entry name" value="ATP_grasp_subdomain_1"/>
</dbReference>
<dbReference type="PROSITE" id="PS00844">
    <property type="entry name" value="DALA_DALA_LIGASE_2"/>
    <property type="match status" value="1"/>
</dbReference>
<dbReference type="Pfam" id="PF07478">
    <property type="entry name" value="Dala_Dala_lig_C"/>
    <property type="match status" value="1"/>
</dbReference>
<evidence type="ECO:0000313" key="17">
    <source>
        <dbReference type="Proteomes" id="UP001501079"/>
    </source>
</evidence>
<dbReference type="PANTHER" id="PTHR23132">
    <property type="entry name" value="D-ALANINE--D-ALANINE LIGASE"/>
    <property type="match status" value="1"/>
</dbReference>
<organism evidence="16 17">
    <name type="scientific">Gryllotalpicola koreensis</name>
    <dbReference type="NCBI Taxonomy" id="993086"/>
    <lineage>
        <taxon>Bacteria</taxon>
        <taxon>Bacillati</taxon>
        <taxon>Actinomycetota</taxon>
        <taxon>Actinomycetes</taxon>
        <taxon>Micrococcales</taxon>
        <taxon>Microbacteriaceae</taxon>
        <taxon>Gryllotalpicola</taxon>
    </lineage>
</organism>
<keyword evidence="12 13" id="KW-0961">Cell wall biogenesis/degradation</keyword>
<dbReference type="GO" id="GO:0016874">
    <property type="term" value="F:ligase activity"/>
    <property type="evidence" value="ECO:0007669"/>
    <property type="project" value="UniProtKB-KW"/>
</dbReference>
<comment type="function">
    <text evidence="13">Cell wall formation.</text>
</comment>
<dbReference type="SUPFAM" id="SSF52440">
    <property type="entry name" value="PreATP-grasp domain"/>
    <property type="match status" value="1"/>
</dbReference>
<keyword evidence="5" id="KW-0479">Metal-binding</keyword>
<comment type="pathway">
    <text evidence="13">Cell wall biogenesis; peptidoglycan biosynthesis.</text>
</comment>
<comment type="cofactor">
    <cofactor evidence="2">
        <name>Mg(2+)</name>
        <dbReference type="ChEBI" id="CHEBI:18420"/>
    </cofactor>
</comment>
<evidence type="ECO:0000256" key="9">
    <source>
        <dbReference type="ARBA" id="ARBA00022960"/>
    </source>
</evidence>
<dbReference type="PROSITE" id="PS50975">
    <property type="entry name" value="ATP_GRASP"/>
    <property type="match status" value="1"/>
</dbReference>
<name>A0ABP7ZWH1_9MICO</name>
<reference evidence="17" key="1">
    <citation type="journal article" date="2019" name="Int. J. Syst. Evol. Microbiol.">
        <title>The Global Catalogue of Microorganisms (GCM) 10K type strain sequencing project: providing services to taxonomists for standard genome sequencing and annotation.</title>
        <authorList>
            <consortium name="The Broad Institute Genomics Platform"/>
            <consortium name="The Broad Institute Genome Sequencing Center for Infectious Disease"/>
            <person name="Wu L."/>
            <person name="Ma J."/>
        </authorList>
    </citation>
    <scope>NUCLEOTIDE SEQUENCE [LARGE SCALE GENOMIC DNA]</scope>
    <source>
        <strain evidence="17">JCM 17591</strain>
    </source>
</reference>
<keyword evidence="11" id="KW-0464">Manganese</keyword>
<evidence type="ECO:0000256" key="4">
    <source>
        <dbReference type="ARBA" id="ARBA00022598"/>
    </source>
</evidence>
<dbReference type="PIRSF" id="PIRSF039102">
    <property type="entry name" value="Ddl/VanB"/>
    <property type="match status" value="1"/>
</dbReference>
<keyword evidence="10 13" id="KW-0573">Peptidoglycan synthesis</keyword>
<dbReference type="EC" id="6.3.2.4" evidence="13"/>
<dbReference type="NCBIfam" id="TIGR01205">
    <property type="entry name" value="D_ala_D_alaTIGR"/>
    <property type="match status" value="1"/>
</dbReference>
<evidence type="ECO:0000256" key="1">
    <source>
        <dbReference type="ARBA" id="ARBA00001936"/>
    </source>
</evidence>
<keyword evidence="17" id="KW-1185">Reference proteome</keyword>
<comment type="catalytic activity">
    <reaction evidence="13">
        <text>2 D-alanine + ATP = D-alanyl-D-alanine + ADP + phosphate + H(+)</text>
        <dbReference type="Rhea" id="RHEA:11224"/>
        <dbReference type="ChEBI" id="CHEBI:15378"/>
        <dbReference type="ChEBI" id="CHEBI:30616"/>
        <dbReference type="ChEBI" id="CHEBI:43474"/>
        <dbReference type="ChEBI" id="CHEBI:57416"/>
        <dbReference type="ChEBI" id="CHEBI:57822"/>
        <dbReference type="ChEBI" id="CHEBI:456216"/>
        <dbReference type="EC" id="6.3.2.4"/>
    </reaction>
</comment>
<comment type="caution">
    <text evidence="16">The sequence shown here is derived from an EMBL/GenBank/DDBJ whole genome shotgun (WGS) entry which is preliminary data.</text>
</comment>
<comment type="subcellular location">
    <subcellularLocation>
        <location evidence="13">Cytoplasm</location>
    </subcellularLocation>
</comment>
<gene>
    <name evidence="13" type="primary">ddl</name>
    <name evidence="16" type="ORF">GCM10022287_11750</name>
</gene>
<dbReference type="RefSeq" id="WP_344752362.1">
    <property type="nucleotide sequence ID" value="NZ_BAABBW010000002.1"/>
</dbReference>
<sequence length="322" mass="34050">MSGRTRVAIIGGGANGEHEVSLASAAAARAALDRDRYESVAFTIERDGGWLLDSRRVSFAEAVAELARCEIALPLVHGAPGEDGTLAALCELVGVPHVGSGIGAGALAIDKHATKLVAESVGLHTAAGALLTPATRDAYAWCGPVVVKPVTAGSSRGVTAVRAASDLPAALDAAFAWDARVLVEELVVGREIDIAVFESRGEPRISPPLEIRSEGFFDYDAKYGERHDSEVVFEVPARLTPLELRRLEQGALALYRALGCRGVARLDFFLTARGWVLNEVNTVPGFTAVSQVPQMFAAAGIPYSELLELLIDEALSQTRVLL</sequence>
<keyword evidence="9 13" id="KW-0133">Cell shape</keyword>
<comment type="cofactor">
    <cofactor evidence="1">
        <name>Mn(2+)</name>
        <dbReference type="ChEBI" id="CHEBI:29035"/>
    </cofactor>
</comment>
<dbReference type="Gene3D" id="3.30.470.20">
    <property type="entry name" value="ATP-grasp fold, B domain"/>
    <property type="match status" value="1"/>
</dbReference>
<dbReference type="HAMAP" id="MF_00047">
    <property type="entry name" value="Dala_Dala_lig"/>
    <property type="match status" value="1"/>
</dbReference>
<dbReference type="Proteomes" id="UP001501079">
    <property type="component" value="Unassembled WGS sequence"/>
</dbReference>
<evidence type="ECO:0000256" key="5">
    <source>
        <dbReference type="ARBA" id="ARBA00022723"/>
    </source>
</evidence>
<keyword evidence="4 13" id="KW-0436">Ligase</keyword>
<evidence type="ECO:0000256" key="14">
    <source>
        <dbReference type="PROSITE-ProRule" id="PRU00409"/>
    </source>
</evidence>
<keyword evidence="7 14" id="KW-0067">ATP-binding</keyword>
<dbReference type="InterPro" id="IPR016185">
    <property type="entry name" value="PreATP-grasp_dom_sf"/>
</dbReference>
<keyword evidence="6 14" id="KW-0547">Nucleotide-binding</keyword>
<evidence type="ECO:0000256" key="13">
    <source>
        <dbReference type="HAMAP-Rule" id="MF_00047"/>
    </source>
</evidence>
<evidence type="ECO:0000256" key="3">
    <source>
        <dbReference type="ARBA" id="ARBA00010871"/>
    </source>
</evidence>
<evidence type="ECO:0000259" key="15">
    <source>
        <dbReference type="PROSITE" id="PS50975"/>
    </source>
</evidence>
<dbReference type="InterPro" id="IPR000291">
    <property type="entry name" value="D-Ala_lig_Van_CS"/>
</dbReference>
<comment type="similarity">
    <text evidence="3 13">Belongs to the D-alanine--D-alanine ligase family.</text>
</comment>
<dbReference type="PANTHER" id="PTHR23132:SF25">
    <property type="entry name" value="D-ALANINE--D-ALANINE LIGASE A"/>
    <property type="match status" value="1"/>
</dbReference>
<dbReference type="PROSITE" id="PS00843">
    <property type="entry name" value="DALA_DALA_LIGASE_1"/>
    <property type="match status" value="1"/>
</dbReference>
<dbReference type="Gene3D" id="3.30.1490.20">
    <property type="entry name" value="ATP-grasp fold, A domain"/>
    <property type="match status" value="1"/>
</dbReference>
<dbReference type="SUPFAM" id="SSF56059">
    <property type="entry name" value="Glutathione synthetase ATP-binding domain-like"/>
    <property type="match status" value="1"/>
</dbReference>
<evidence type="ECO:0000256" key="11">
    <source>
        <dbReference type="ARBA" id="ARBA00023211"/>
    </source>
</evidence>
<accession>A0ABP7ZWH1</accession>
<keyword evidence="8" id="KW-0460">Magnesium</keyword>
<evidence type="ECO:0000256" key="12">
    <source>
        <dbReference type="ARBA" id="ARBA00023316"/>
    </source>
</evidence>
<evidence type="ECO:0000256" key="10">
    <source>
        <dbReference type="ARBA" id="ARBA00022984"/>
    </source>
</evidence>
<protein>
    <recommendedName>
        <fullName evidence="13">D-alanine--D-alanine ligase</fullName>
        <ecNumber evidence="13">6.3.2.4</ecNumber>
    </recommendedName>
    <alternativeName>
        <fullName evidence="13">D-Ala-D-Ala ligase</fullName>
    </alternativeName>
    <alternativeName>
        <fullName evidence="13">D-alanylalanine synthetase</fullName>
    </alternativeName>
</protein>
<dbReference type="InterPro" id="IPR011095">
    <property type="entry name" value="Dala_Dala_lig_C"/>
</dbReference>
<dbReference type="InterPro" id="IPR005905">
    <property type="entry name" value="D_ala_D_ala"/>
</dbReference>